<sequence length="304" mass="33776">MAQVPATPKMRRFSLLTAARLFGPDLLLKNSDLQASERAALTLRSLKSPRAPENPTSIFLIPLVGPHHVGDWQAVCLRLTATLRSFIAQTDPNWRVLICGQTSPDLPDDARITFVPFTEEIEGNDKWAKLRQLCETLPTLGIAQGYAMTFDADDLAHPALVEEMHTRRAAGGYLMSQGYVFDVGNNRIALAAPASAAQPLRKPFWKLCGSCAALAFDFSSDPNAETARIRESTQHEHRMFPYLAKLAGRPLSPLSGPKALYMLNHGENFGARRGRVSFKQRFAERFEVTDPETLARIRQDFALD</sequence>
<dbReference type="Proteomes" id="UP000184085">
    <property type="component" value="Unassembled WGS sequence"/>
</dbReference>
<accession>A0A1M4N2P5</accession>
<gene>
    <name evidence="1" type="ORF">KARMA_2410</name>
</gene>
<protein>
    <submittedName>
        <fullName evidence="1">Uncharacterized protein</fullName>
    </submittedName>
</protein>
<organism evidence="1 2">
    <name type="scientific">Donghicola eburneus</name>
    <dbReference type="NCBI Taxonomy" id="393278"/>
    <lineage>
        <taxon>Bacteria</taxon>
        <taxon>Pseudomonadati</taxon>
        <taxon>Pseudomonadota</taxon>
        <taxon>Alphaproteobacteria</taxon>
        <taxon>Rhodobacterales</taxon>
        <taxon>Roseobacteraceae</taxon>
        <taxon>Donghicola</taxon>
    </lineage>
</organism>
<evidence type="ECO:0000313" key="1">
    <source>
        <dbReference type="EMBL" id="SCM68195.1"/>
    </source>
</evidence>
<dbReference type="AlphaFoldDB" id="A0A1M4N2P5"/>
<proteinExistence type="predicted"/>
<name>A0A1M4N2P5_9RHOB</name>
<keyword evidence="2" id="KW-1185">Reference proteome</keyword>
<evidence type="ECO:0000313" key="2">
    <source>
        <dbReference type="Proteomes" id="UP000184085"/>
    </source>
</evidence>
<dbReference type="EMBL" id="FMJB01000055">
    <property type="protein sequence ID" value="SCM68195.1"/>
    <property type="molecule type" value="Genomic_DNA"/>
</dbReference>
<reference evidence="2" key="1">
    <citation type="submission" date="2016-09" db="EMBL/GenBank/DDBJ databases">
        <authorList>
            <person name="Wibberg D."/>
        </authorList>
    </citation>
    <scope>NUCLEOTIDE SEQUENCE [LARGE SCALE GENOMIC DNA]</scope>
</reference>
<dbReference type="RefSeq" id="WP_072706837.1">
    <property type="nucleotide sequence ID" value="NZ_FMJB01000055.1"/>
</dbReference>